<gene>
    <name evidence="7" type="ORF">GCM10009125_03300</name>
</gene>
<evidence type="ECO:0000256" key="4">
    <source>
        <dbReference type="ARBA" id="ARBA00023163"/>
    </source>
</evidence>
<sequence length="328" mass="35077">MLETEAPRAAGDDMESSAIPPVPHRPLIDPDLLKAFVAVADCGSFTAAAARLHSTQSTVSQKIRRLEDLVGHRLLDRGGREVLPTDAGQSLLGHARHLLALNDQILDVMAGAAVAATVRLGVPEDFVASRATQVLADFSRSHPRVKLEITSGLCSGLAASYDRGELDLILVKQRRNSRPAVASRPETLAWIDSARHPCLRTDPVPLVTFPPRGLYREDIICAIEAMGRNWRIAYTCSSLNGIQHAVAAGLGISLLPLRTVTPDHAILGPREGLPAVDDYEIGLFHRPTADATVQALAQALANMLAEEPPPACRPGPEAGTPDFPQADP</sequence>
<evidence type="ECO:0000313" key="7">
    <source>
        <dbReference type="EMBL" id="GAA0217675.1"/>
    </source>
</evidence>
<dbReference type="Pfam" id="PF03466">
    <property type="entry name" value="LysR_substrate"/>
    <property type="match status" value="1"/>
</dbReference>
<evidence type="ECO:0000313" key="8">
    <source>
        <dbReference type="Proteomes" id="UP001501176"/>
    </source>
</evidence>
<evidence type="ECO:0000256" key="3">
    <source>
        <dbReference type="ARBA" id="ARBA00023125"/>
    </source>
</evidence>
<evidence type="ECO:0000259" key="6">
    <source>
        <dbReference type="PROSITE" id="PS50931"/>
    </source>
</evidence>
<dbReference type="InterPro" id="IPR005119">
    <property type="entry name" value="LysR_subst-bd"/>
</dbReference>
<evidence type="ECO:0000256" key="5">
    <source>
        <dbReference type="SAM" id="MobiDB-lite"/>
    </source>
</evidence>
<keyword evidence="2" id="KW-0805">Transcription regulation</keyword>
<dbReference type="InterPro" id="IPR036388">
    <property type="entry name" value="WH-like_DNA-bd_sf"/>
</dbReference>
<dbReference type="Gene3D" id="1.10.10.10">
    <property type="entry name" value="Winged helix-like DNA-binding domain superfamily/Winged helix DNA-binding domain"/>
    <property type="match status" value="1"/>
</dbReference>
<dbReference type="SUPFAM" id="SSF53850">
    <property type="entry name" value="Periplasmic binding protein-like II"/>
    <property type="match status" value="1"/>
</dbReference>
<dbReference type="PRINTS" id="PR00039">
    <property type="entry name" value="HTHLYSR"/>
</dbReference>
<feature type="region of interest" description="Disordered" evidence="5">
    <location>
        <begin position="1"/>
        <end position="23"/>
    </location>
</feature>
<evidence type="ECO:0000256" key="2">
    <source>
        <dbReference type="ARBA" id="ARBA00023015"/>
    </source>
</evidence>
<proteinExistence type="inferred from homology"/>
<dbReference type="SUPFAM" id="SSF46785">
    <property type="entry name" value="Winged helix' DNA-binding domain"/>
    <property type="match status" value="1"/>
</dbReference>
<dbReference type="PANTHER" id="PTHR30579">
    <property type="entry name" value="TRANSCRIPTIONAL REGULATOR"/>
    <property type="match status" value="1"/>
</dbReference>
<keyword evidence="3" id="KW-0238">DNA-binding</keyword>
<keyword evidence="8" id="KW-1185">Reference proteome</keyword>
<dbReference type="Proteomes" id="UP001501176">
    <property type="component" value="Unassembled WGS sequence"/>
</dbReference>
<accession>A0ABP3CX90</accession>
<reference evidence="8" key="1">
    <citation type="journal article" date="2019" name="Int. J. Syst. Evol. Microbiol.">
        <title>The Global Catalogue of Microorganisms (GCM) 10K type strain sequencing project: providing services to taxonomists for standard genome sequencing and annotation.</title>
        <authorList>
            <consortium name="The Broad Institute Genomics Platform"/>
            <consortium name="The Broad Institute Genome Sequencing Center for Infectious Disease"/>
            <person name="Wu L."/>
            <person name="Ma J."/>
        </authorList>
    </citation>
    <scope>NUCLEOTIDE SEQUENCE [LARGE SCALE GENOMIC DNA]</scope>
    <source>
        <strain evidence="8">JCM 16240</strain>
    </source>
</reference>
<feature type="region of interest" description="Disordered" evidence="5">
    <location>
        <begin position="306"/>
        <end position="328"/>
    </location>
</feature>
<organism evidence="7 8">
    <name type="scientific">Castellaniella daejeonensis</name>
    <dbReference type="NCBI Taxonomy" id="659013"/>
    <lineage>
        <taxon>Bacteria</taxon>
        <taxon>Pseudomonadati</taxon>
        <taxon>Pseudomonadota</taxon>
        <taxon>Betaproteobacteria</taxon>
        <taxon>Burkholderiales</taxon>
        <taxon>Alcaligenaceae</taxon>
        <taxon>Castellaniella</taxon>
    </lineage>
</organism>
<dbReference type="Pfam" id="PF00126">
    <property type="entry name" value="HTH_1"/>
    <property type="match status" value="1"/>
</dbReference>
<protein>
    <submittedName>
        <fullName evidence="7">LysR family transcriptional regulator</fullName>
    </submittedName>
</protein>
<dbReference type="InterPro" id="IPR000847">
    <property type="entry name" value="LysR_HTH_N"/>
</dbReference>
<dbReference type="InterPro" id="IPR050176">
    <property type="entry name" value="LTTR"/>
</dbReference>
<dbReference type="InterPro" id="IPR036390">
    <property type="entry name" value="WH_DNA-bd_sf"/>
</dbReference>
<comment type="similarity">
    <text evidence="1">Belongs to the LysR transcriptional regulatory family.</text>
</comment>
<keyword evidence="4" id="KW-0804">Transcription</keyword>
<feature type="domain" description="HTH lysR-type" evidence="6">
    <location>
        <begin position="28"/>
        <end position="85"/>
    </location>
</feature>
<dbReference type="PANTHER" id="PTHR30579:SF7">
    <property type="entry name" value="HTH-TYPE TRANSCRIPTIONAL REGULATOR LRHA-RELATED"/>
    <property type="match status" value="1"/>
</dbReference>
<comment type="caution">
    <text evidence="7">The sequence shown here is derived from an EMBL/GenBank/DDBJ whole genome shotgun (WGS) entry which is preliminary data.</text>
</comment>
<dbReference type="PROSITE" id="PS50931">
    <property type="entry name" value="HTH_LYSR"/>
    <property type="match status" value="1"/>
</dbReference>
<dbReference type="Gene3D" id="3.40.190.10">
    <property type="entry name" value="Periplasmic binding protein-like II"/>
    <property type="match status" value="2"/>
</dbReference>
<name>A0ABP3CX90_9BURK</name>
<evidence type="ECO:0000256" key="1">
    <source>
        <dbReference type="ARBA" id="ARBA00009437"/>
    </source>
</evidence>
<dbReference type="EMBL" id="BAAAFN010000004">
    <property type="protein sequence ID" value="GAA0217675.1"/>
    <property type="molecule type" value="Genomic_DNA"/>
</dbReference>